<protein>
    <submittedName>
        <fullName evidence="2">Uncharacterized protein</fullName>
    </submittedName>
</protein>
<accession>S8CVT4</accession>
<proteinExistence type="predicted"/>
<evidence type="ECO:0000313" key="3">
    <source>
        <dbReference type="Proteomes" id="UP000015453"/>
    </source>
</evidence>
<evidence type="ECO:0000256" key="1">
    <source>
        <dbReference type="SAM" id="MobiDB-lite"/>
    </source>
</evidence>
<feature type="non-terminal residue" evidence="2">
    <location>
        <position position="1"/>
    </location>
</feature>
<reference evidence="2 3" key="1">
    <citation type="journal article" date="2013" name="BMC Genomics">
        <title>The miniature genome of a carnivorous plant Genlisea aurea contains a low number of genes and short non-coding sequences.</title>
        <authorList>
            <person name="Leushkin E.V."/>
            <person name="Sutormin R.A."/>
            <person name="Nabieva E.R."/>
            <person name="Penin A.A."/>
            <person name="Kondrashov A.S."/>
            <person name="Logacheva M.D."/>
        </authorList>
    </citation>
    <scope>NUCLEOTIDE SEQUENCE [LARGE SCALE GENOMIC DNA]</scope>
</reference>
<comment type="caution">
    <text evidence="2">The sequence shown here is derived from an EMBL/GenBank/DDBJ whole genome shotgun (WGS) entry which is preliminary data.</text>
</comment>
<dbReference type="EMBL" id="AUSU01001232">
    <property type="protein sequence ID" value="EPS71514.1"/>
    <property type="molecule type" value="Genomic_DNA"/>
</dbReference>
<feature type="compositionally biased region" description="Polar residues" evidence="1">
    <location>
        <begin position="1"/>
        <end position="11"/>
    </location>
</feature>
<evidence type="ECO:0000313" key="2">
    <source>
        <dbReference type="EMBL" id="EPS71514.1"/>
    </source>
</evidence>
<sequence>DKENNHPSFESTEVVGTAASDPNEIIPEDSYISGETVHNPTADDDGNTGRSSIRVDDAQEYHVEINDFSETEAE</sequence>
<gene>
    <name evidence="2" type="ORF">M569_03246</name>
</gene>
<name>S8CVT4_9LAMI</name>
<dbReference type="AlphaFoldDB" id="S8CVT4"/>
<organism evidence="2 3">
    <name type="scientific">Genlisea aurea</name>
    <dbReference type="NCBI Taxonomy" id="192259"/>
    <lineage>
        <taxon>Eukaryota</taxon>
        <taxon>Viridiplantae</taxon>
        <taxon>Streptophyta</taxon>
        <taxon>Embryophyta</taxon>
        <taxon>Tracheophyta</taxon>
        <taxon>Spermatophyta</taxon>
        <taxon>Magnoliopsida</taxon>
        <taxon>eudicotyledons</taxon>
        <taxon>Gunneridae</taxon>
        <taxon>Pentapetalae</taxon>
        <taxon>asterids</taxon>
        <taxon>lamiids</taxon>
        <taxon>Lamiales</taxon>
        <taxon>Lentibulariaceae</taxon>
        <taxon>Genlisea</taxon>
    </lineage>
</organism>
<feature type="non-terminal residue" evidence="2">
    <location>
        <position position="74"/>
    </location>
</feature>
<dbReference type="Proteomes" id="UP000015453">
    <property type="component" value="Unassembled WGS sequence"/>
</dbReference>
<keyword evidence="3" id="KW-1185">Reference proteome</keyword>
<feature type="region of interest" description="Disordered" evidence="1">
    <location>
        <begin position="1"/>
        <end position="74"/>
    </location>
</feature>
<feature type="compositionally biased region" description="Basic and acidic residues" evidence="1">
    <location>
        <begin position="53"/>
        <end position="65"/>
    </location>
</feature>